<dbReference type="PRINTS" id="PR00081">
    <property type="entry name" value="GDHRDH"/>
</dbReference>
<dbReference type="SUPFAM" id="SSF51735">
    <property type="entry name" value="NAD(P)-binding Rossmann-fold domains"/>
    <property type="match status" value="1"/>
</dbReference>
<dbReference type="PANTHER" id="PTHR43477:SF1">
    <property type="entry name" value="DIHYDROANTICAPSIN 7-DEHYDROGENASE"/>
    <property type="match status" value="1"/>
</dbReference>
<dbReference type="AlphaFoldDB" id="A0A517SQ23"/>
<dbReference type="InterPro" id="IPR036291">
    <property type="entry name" value="NAD(P)-bd_dom_sf"/>
</dbReference>
<dbReference type="EMBL" id="CP036272">
    <property type="protein sequence ID" value="QDT58218.1"/>
    <property type="molecule type" value="Genomic_DNA"/>
</dbReference>
<evidence type="ECO:0000256" key="1">
    <source>
        <dbReference type="ARBA" id="ARBA00006484"/>
    </source>
</evidence>
<gene>
    <name evidence="3" type="primary">fabG1</name>
    <name evidence="3" type="ORF">SV7mr_07070</name>
</gene>
<evidence type="ECO:0000256" key="2">
    <source>
        <dbReference type="ARBA" id="ARBA00023002"/>
    </source>
</evidence>
<organism evidence="3 4">
    <name type="scientific">Stieleria bergensis</name>
    <dbReference type="NCBI Taxonomy" id="2528025"/>
    <lineage>
        <taxon>Bacteria</taxon>
        <taxon>Pseudomonadati</taxon>
        <taxon>Planctomycetota</taxon>
        <taxon>Planctomycetia</taxon>
        <taxon>Pirellulales</taxon>
        <taxon>Pirellulaceae</taxon>
        <taxon>Stieleria</taxon>
    </lineage>
</organism>
<dbReference type="Gene3D" id="3.40.50.720">
    <property type="entry name" value="NAD(P)-binding Rossmann-like Domain"/>
    <property type="match status" value="1"/>
</dbReference>
<proteinExistence type="inferred from homology"/>
<evidence type="ECO:0000313" key="3">
    <source>
        <dbReference type="EMBL" id="QDT58218.1"/>
    </source>
</evidence>
<evidence type="ECO:0000313" key="4">
    <source>
        <dbReference type="Proteomes" id="UP000315003"/>
    </source>
</evidence>
<dbReference type="GO" id="GO:0004316">
    <property type="term" value="F:3-oxoacyl-[acyl-carrier-protein] reductase (NADPH) activity"/>
    <property type="evidence" value="ECO:0007669"/>
    <property type="project" value="UniProtKB-EC"/>
</dbReference>
<dbReference type="EC" id="1.1.1.100" evidence="3"/>
<dbReference type="Pfam" id="PF13561">
    <property type="entry name" value="adh_short_C2"/>
    <property type="match status" value="1"/>
</dbReference>
<dbReference type="Proteomes" id="UP000315003">
    <property type="component" value="Chromosome"/>
</dbReference>
<sequence length="236" mass="24964">MTVKNFVVIGGSYGIGAGIVARLAQQQHRVDLLSRTNEADDCADSANIHFHRFDALSDDINPDWLPDEIHGLVYCPGSINLGPLRGLKPAAMMQDYQLNVIGAVKCLQACLKPLKAAKDASVLMFSTVAVSQGLAMHASVAAAKGAVEGLTRALAAELAPKIRVNCIAPSLVDTPLAESLLSTEQKREALSQRHPLKRLGTVDDIASLAAFLLSSDATWITGQVVGVDGGLSRVRS</sequence>
<dbReference type="PANTHER" id="PTHR43477">
    <property type="entry name" value="DIHYDROANTICAPSIN 7-DEHYDROGENASE"/>
    <property type="match status" value="1"/>
</dbReference>
<keyword evidence="4" id="KW-1185">Reference proteome</keyword>
<dbReference type="OrthoDB" id="9803333at2"/>
<keyword evidence="2 3" id="KW-0560">Oxidoreductase</keyword>
<comment type="similarity">
    <text evidence="1">Belongs to the short-chain dehydrogenases/reductases (SDR) family.</text>
</comment>
<reference evidence="3 4" key="1">
    <citation type="submission" date="2019-02" db="EMBL/GenBank/DDBJ databases">
        <title>Deep-cultivation of Planctomycetes and their phenomic and genomic characterization uncovers novel biology.</title>
        <authorList>
            <person name="Wiegand S."/>
            <person name="Jogler M."/>
            <person name="Boedeker C."/>
            <person name="Pinto D."/>
            <person name="Vollmers J."/>
            <person name="Rivas-Marin E."/>
            <person name="Kohn T."/>
            <person name="Peeters S.H."/>
            <person name="Heuer A."/>
            <person name="Rast P."/>
            <person name="Oberbeckmann S."/>
            <person name="Bunk B."/>
            <person name="Jeske O."/>
            <person name="Meyerdierks A."/>
            <person name="Storesund J.E."/>
            <person name="Kallscheuer N."/>
            <person name="Luecker S."/>
            <person name="Lage O.M."/>
            <person name="Pohl T."/>
            <person name="Merkel B.J."/>
            <person name="Hornburger P."/>
            <person name="Mueller R.-W."/>
            <person name="Bruemmer F."/>
            <person name="Labrenz M."/>
            <person name="Spormann A.M."/>
            <person name="Op den Camp H."/>
            <person name="Overmann J."/>
            <person name="Amann R."/>
            <person name="Jetten M.S.M."/>
            <person name="Mascher T."/>
            <person name="Medema M.H."/>
            <person name="Devos D.P."/>
            <person name="Kaster A.-K."/>
            <person name="Ovreas L."/>
            <person name="Rohde M."/>
            <person name="Galperin M.Y."/>
            <person name="Jogler C."/>
        </authorList>
    </citation>
    <scope>NUCLEOTIDE SEQUENCE [LARGE SCALE GENOMIC DNA]</scope>
    <source>
        <strain evidence="3 4">SV_7m_r</strain>
    </source>
</reference>
<dbReference type="InterPro" id="IPR002347">
    <property type="entry name" value="SDR_fam"/>
</dbReference>
<dbReference type="RefSeq" id="WP_145269211.1">
    <property type="nucleotide sequence ID" value="NZ_CP036272.1"/>
</dbReference>
<protein>
    <submittedName>
        <fullName evidence="3">3-oxoacyl-[acyl-carrier-protein] reductase FabG1</fullName>
        <ecNumber evidence="3">1.1.1.100</ecNumber>
    </submittedName>
</protein>
<dbReference type="CDD" id="cd05233">
    <property type="entry name" value="SDR_c"/>
    <property type="match status" value="1"/>
</dbReference>
<accession>A0A517SQ23</accession>
<dbReference type="InterPro" id="IPR051122">
    <property type="entry name" value="SDR_DHRS6-like"/>
</dbReference>
<name>A0A517SQ23_9BACT</name>